<evidence type="ECO:0000313" key="1">
    <source>
        <dbReference type="EMBL" id="EEV88574.1"/>
    </source>
</evidence>
<name>C8N9Z2_CARH6</name>
<proteinExistence type="predicted"/>
<sequence length="50" mass="5901">MELIEERQQIVAIPLEQGRFFNDFAENTPRPVFVAIPLEQGRFFNLYRGC</sequence>
<dbReference type="Proteomes" id="UP000004870">
    <property type="component" value="Unassembled WGS sequence"/>
</dbReference>
<reference evidence="1 2" key="1">
    <citation type="submission" date="2009-08" db="EMBL/GenBank/DDBJ databases">
        <authorList>
            <person name="Qin X."/>
            <person name="Bachman B."/>
            <person name="Battles P."/>
            <person name="Bell A."/>
            <person name="Bess C."/>
            <person name="Bickham C."/>
            <person name="Chaboub L."/>
            <person name="Chen D."/>
            <person name="Coyle M."/>
            <person name="Deiros D.R."/>
            <person name="Dinh H."/>
            <person name="Forbes L."/>
            <person name="Fowler G."/>
            <person name="Francisco L."/>
            <person name="Fu Q."/>
            <person name="Gubbala S."/>
            <person name="Hale W."/>
            <person name="Han Y."/>
            <person name="Hemphill L."/>
            <person name="Highlander S.K."/>
            <person name="Hirani K."/>
            <person name="Hogues M."/>
            <person name="Jackson L."/>
            <person name="Jakkamsetti A."/>
            <person name="Javaid M."/>
            <person name="Jiang H."/>
            <person name="Korchina V."/>
            <person name="Kovar C."/>
            <person name="Lara F."/>
            <person name="Lee S."/>
            <person name="Mata R."/>
            <person name="Mathew T."/>
            <person name="Moen C."/>
            <person name="Morales K."/>
            <person name="Munidasa M."/>
            <person name="Nazareth L."/>
            <person name="Ngo R."/>
            <person name="Nguyen L."/>
            <person name="Okwuonu G."/>
            <person name="Ongeri F."/>
            <person name="Patil S."/>
            <person name="Petrosino J."/>
            <person name="Pham C."/>
            <person name="Pham P."/>
            <person name="Pu L.-L."/>
            <person name="Puazo M."/>
            <person name="Raj R."/>
            <person name="Reid J."/>
            <person name="Rouhana J."/>
            <person name="Saada N."/>
            <person name="Shang Y."/>
            <person name="Simmons D."/>
            <person name="Thornton R."/>
            <person name="Warren J."/>
            <person name="Weissenberger G."/>
            <person name="Zhang J."/>
            <person name="Zhang L."/>
            <person name="Zhou C."/>
            <person name="Zhu D."/>
            <person name="Muzny D."/>
            <person name="Worley K."/>
            <person name="Gibbs R."/>
        </authorList>
    </citation>
    <scope>NUCLEOTIDE SEQUENCE [LARGE SCALE GENOMIC DNA]</scope>
    <source>
        <strain evidence="2">ATCC 15826 / DSM 8339 / NCTC 10426 / 6573</strain>
    </source>
</reference>
<comment type="caution">
    <text evidence="1">The sequence shown here is derived from an EMBL/GenBank/DDBJ whole genome shotgun (WGS) entry which is preliminary data.</text>
</comment>
<evidence type="ECO:0000313" key="2">
    <source>
        <dbReference type="Proteomes" id="UP000004870"/>
    </source>
</evidence>
<accession>C8N9Z2</accession>
<dbReference type="HOGENOM" id="CLU_3115889_0_0_6"/>
<dbReference type="AlphaFoldDB" id="C8N9Z2"/>
<protein>
    <submittedName>
        <fullName evidence="1">Uncharacterized protein</fullName>
    </submittedName>
</protein>
<organism evidence="1 2">
    <name type="scientific">Cardiobacterium hominis (strain ATCC 15826 / DSM 8339 / NCTC 10426 / 6573)</name>
    <dbReference type="NCBI Taxonomy" id="638300"/>
    <lineage>
        <taxon>Bacteria</taxon>
        <taxon>Pseudomonadati</taxon>
        <taxon>Pseudomonadota</taxon>
        <taxon>Gammaproteobacteria</taxon>
        <taxon>Cardiobacteriales</taxon>
        <taxon>Cardiobacteriaceae</taxon>
        <taxon>Cardiobacterium</taxon>
    </lineage>
</organism>
<dbReference type="EMBL" id="ACKY01000063">
    <property type="protein sequence ID" value="EEV88574.1"/>
    <property type="molecule type" value="Genomic_DNA"/>
</dbReference>
<keyword evidence="2" id="KW-1185">Reference proteome</keyword>
<gene>
    <name evidence="1" type="ORF">HMPREF0198_1320</name>
</gene>